<dbReference type="EMBL" id="GG666540">
    <property type="protein sequence ID" value="EEN57578.1"/>
    <property type="molecule type" value="Genomic_DNA"/>
</dbReference>
<dbReference type="Pfam" id="PF13855">
    <property type="entry name" value="LRR_8"/>
    <property type="match status" value="1"/>
</dbReference>
<keyword evidence="4" id="KW-0812">Transmembrane</keyword>
<proteinExistence type="predicted"/>
<keyword evidence="4" id="KW-0472">Membrane</keyword>
<dbReference type="InParanoid" id="C3YQ74"/>
<evidence type="ECO:0000256" key="3">
    <source>
        <dbReference type="SAM" id="MobiDB-lite"/>
    </source>
</evidence>
<reference evidence="6" key="1">
    <citation type="journal article" date="2008" name="Nature">
        <title>The amphioxus genome and the evolution of the chordate karyotype.</title>
        <authorList>
            <consortium name="US DOE Joint Genome Institute (JGI-PGF)"/>
            <person name="Putnam N.H."/>
            <person name="Butts T."/>
            <person name="Ferrier D.E.K."/>
            <person name="Furlong R.F."/>
            <person name="Hellsten U."/>
            <person name="Kawashima T."/>
            <person name="Robinson-Rechavi M."/>
            <person name="Shoguchi E."/>
            <person name="Terry A."/>
            <person name="Yu J.-K."/>
            <person name="Benito-Gutierrez E.L."/>
            <person name="Dubchak I."/>
            <person name="Garcia-Fernandez J."/>
            <person name="Gibson-Brown J.J."/>
            <person name="Grigoriev I.V."/>
            <person name="Horton A.C."/>
            <person name="de Jong P.J."/>
            <person name="Jurka J."/>
            <person name="Kapitonov V.V."/>
            <person name="Kohara Y."/>
            <person name="Kuroki Y."/>
            <person name="Lindquist E."/>
            <person name="Lucas S."/>
            <person name="Osoegawa K."/>
            <person name="Pennacchio L.A."/>
            <person name="Salamov A.A."/>
            <person name="Satou Y."/>
            <person name="Sauka-Spengler T."/>
            <person name="Schmutz J."/>
            <person name="Shin-I T."/>
            <person name="Toyoda A."/>
            <person name="Bronner-Fraser M."/>
            <person name="Fujiyama A."/>
            <person name="Holland L.Z."/>
            <person name="Holland P.W.H."/>
            <person name="Satoh N."/>
            <person name="Rokhsar D.S."/>
        </authorList>
    </citation>
    <scope>NUCLEOTIDE SEQUENCE [LARGE SCALE GENOMIC DNA]</scope>
    <source>
        <strain evidence="6">S238N-H82</strain>
        <tissue evidence="6">Testes</tissue>
    </source>
</reference>
<evidence type="ECO:0000313" key="6">
    <source>
        <dbReference type="EMBL" id="EEN57578.1"/>
    </source>
</evidence>
<gene>
    <name evidence="6" type="ORF">BRAFLDRAFT_110432</name>
</gene>
<evidence type="ECO:0000256" key="5">
    <source>
        <dbReference type="SAM" id="SignalP"/>
    </source>
</evidence>
<dbReference type="PROSITE" id="PS51450">
    <property type="entry name" value="LRR"/>
    <property type="match status" value="1"/>
</dbReference>
<feature type="transmembrane region" description="Helical" evidence="4">
    <location>
        <begin position="387"/>
        <end position="411"/>
    </location>
</feature>
<dbReference type="Gene3D" id="3.80.10.10">
    <property type="entry name" value="Ribonuclease Inhibitor"/>
    <property type="match status" value="1"/>
</dbReference>
<dbReference type="PANTHER" id="PTHR24366">
    <property type="entry name" value="IG(IMMUNOGLOBULIN) AND LRR(LEUCINE RICH REPEAT) DOMAINS"/>
    <property type="match status" value="1"/>
</dbReference>
<evidence type="ECO:0000256" key="1">
    <source>
        <dbReference type="ARBA" id="ARBA00022614"/>
    </source>
</evidence>
<accession>C3YQ74</accession>
<dbReference type="InterPro" id="IPR001611">
    <property type="entry name" value="Leu-rich_rpt"/>
</dbReference>
<dbReference type="InterPro" id="IPR032675">
    <property type="entry name" value="LRR_dom_sf"/>
</dbReference>
<keyword evidence="4" id="KW-1133">Transmembrane helix</keyword>
<dbReference type="eggNOG" id="KOG0619">
    <property type="taxonomic scope" value="Eukaryota"/>
</dbReference>
<dbReference type="PANTHER" id="PTHR24366:SF96">
    <property type="entry name" value="LEUCINE RICH REPEAT CONTAINING 53"/>
    <property type="match status" value="1"/>
</dbReference>
<organism>
    <name type="scientific">Branchiostoma floridae</name>
    <name type="common">Florida lancelet</name>
    <name type="synonym">Amphioxus</name>
    <dbReference type="NCBI Taxonomy" id="7739"/>
    <lineage>
        <taxon>Eukaryota</taxon>
        <taxon>Metazoa</taxon>
        <taxon>Chordata</taxon>
        <taxon>Cephalochordata</taxon>
        <taxon>Leptocardii</taxon>
        <taxon>Amphioxiformes</taxon>
        <taxon>Branchiostomatidae</taxon>
        <taxon>Branchiostoma</taxon>
    </lineage>
</organism>
<name>C3YQ74_BRAFL</name>
<sequence>MGSATALFMLTSLIITTGRTVHYTGLNLTHVPIDSIKSDAYTVKLSHNRISHLGSFKTTPYIRYLFIDNNRVNDLSPQTFQGLCKLRVLDLDRNDIVSLRDFIFSDLAALSDLFLSNNLISAVSKRAFHGLASLEFLELSANRLSVFPMQAIRLIPSKELLLVLLMVNKIRQIPNDIKSAHPNASYQLQGNPLRCPDVEQLSRDYVITDQHMDVWPRIPAYTIDTKHNRSFIARTSFIKSRHKHFGVCPHTFFVSEHGSIRLPLVSGVKRHVQPYFWNTPTGRHKVEFLTEAFVVKDFTEEDSGIYTSELKRYGSTKTYHFDLLLCLNRRPNEKKEHKSVNSQSGTNNTDICAGSTNQSCCSNWLTLSSFDQMFCTVGNINLQAKPIVLSITVTALSAILITLFLTTLICWRKQRTNRPREKNSTTSATLHVGVQAMVVCIPFHTLRELTEYSTEGESDLNAFPLRPLREIHWSRMKMGDTNYSLHCVLEALPADTVGTTEVQVHHYDNDDVPGAVEDGQDHQYASAAPPPLPVYRENTTHAVNPDVLAGVTENSALQIGKDEMPYGVAAANTLYQRDMALNNSCLTTVQASSSTTNYCPTKVKKLYAIAKENTQDTSPTGSEHTRNTTANCCANEKETVTTDHDLYRQQP</sequence>
<keyword evidence="1" id="KW-0433">Leucine-rich repeat</keyword>
<feature type="region of interest" description="Disordered" evidence="3">
    <location>
        <begin position="614"/>
        <end position="651"/>
    </location>
</feature>
<dbReference type="AlphaFoldDB" id="C3YQ74"/>
<keyword evidence="5" id="KW-0732">Signal</keyword>
<protein>
    <recommendedName>
        <fullName evidence="7">LRRCT domain-containing protein</fullName>
    </recommendedName>
</protein>
<dbReference type="InterPro" id="IPR003591">
    <property type="entry name" value="Leu-rich_rpt_typical-subtyp"/>
</dbReference>
<evidence type="ECO:0000256" key="2">
    <source>
        <dbReference type="ARBA" id="ARBA00022737"/>
    </source>
</evidence>
<evidence type="ECO:0000256" key="4">
    <source>
        <dbReference type="SAM" id="Phobius"/>
    </source>
</evidence>
<feature type="compositionally biased region" description="Polar residues" evidence="3">
    <location>
        <begin position="615"/>
        <end position="632"/>
    </location>
</feature>
<dbReference type="SUPFAM" id="SSF52058">
    <property type="entry name" value="L domain-like"/>
    <property type="match status" value="1"/>
</dbReference>
<feature type="compositionally biased region" description="Basic and acidic residues" evidence="3">
    <location>
        <begin position="635"/>
        <end position="651"/>
    </location>
</feature>
<feature type="signal peptide" evidence="5">
    <location>
        <begin position="1"/>
        <end position="20"/>
    </location>
</feature>
<keyword evidence="2" id="KW-0677">Repeat</keyword>
<feature type="chain" id="PRO_5002933775" description="LRRCT domain-containing protein" evidence="5">
    <location>
        <begin position="21"/>
        <end position="651"/>
    </location>
</feature>
<dbReference type="SMART" id="SM00369">
    <property type="entry name" value="LRR_TYP"/>
    <property type="match status" value="4"/>
</dbReference>
<evidence type="ECO:0008006" key="7">
    <source>
        <dbReference type="Google" id="ProtNLM"/>
    </source>
</evidence>